<keyword evidence="1" id="KW-0175">Coiled coil</keyword>
<keyword evidence="3" id="KW-1185">Reference proteome</keyword>
<comment type="caution">
    <text evidence="2">The sequence shown here is derived from an EMBL/GenBank/DDBJ whole genome shotgun (WGS) entry which is preliminary data.</text>
</comment>
<sequence length="463" mass="51058">MADTANSESKSELAQHIAQWATDELGFRKKTTLVTARGEERISGEDIEPLLQGKLASILKLAATHLVSSENASISRRKLASYCAQPQTHSDSQPQAYIALRHRLKELQTKEQECAAEVKAIELENESLIEKISDAAARRREAESRARELRMQILKRQMMAENLRRMTSRMRVLNREMNVSSDATQTPGVLPEVMAAISEALNLQSETTSSPDPAVLLESLEAKWKSFMRDHESTVGTPNTGSDHMHEQLQVLVAGIINCLKELHDQHIREKRNIQTLQAQLDARKAALVEKLEQVGGQLSLSAASKGEVAGDYNNGEKEARSVGKLVTRNSFCEIGRDCRLREAILEATGQHEQAYEVAIERLGQQILHGLQLARMLKCMDSSLETSQIKAKEITSNSGPEIPQILSLEAAAESLCAYAQTQRASAGAAMADWVATSKTSESLQLAKASINVEETIARLSDIR</sequence>
<dbReference type="OrthoDB" id="5589194at2759"/>
<dbReference type="Proteomes" id="UP001139887">
    <property type="component" value="Unassembled WGS sequence"/>
</dbReference>
<name>A0A9W8ICQ5_9FUNG</name>
<accession>A0A9W8ICQ5</accession>
<feature type="coiled-coil region" evidence="1">
    <location>
        <begin position="104"/>
        <end position="176"/>
    </location>
</feature>
<evidence type="ECO:0000313" key="2">
    <source>
        <dbReference type="EMBL" id="KAJ2851763.1"/>
    </source>
</evidence>
<proteinExistence type="predicted"/>
<protein>
    <submittedName>
        <fullName evidence="2">Uncharacterized protein</fullName>
    </submittedName>
</protein>
<evidence type="ECO:0000313" key="3">
    <source>
        <dbReference type="Proteomes" id="UP001139887"/>
    </source>
</evidence>
<dbReference type="AlphaFoldDB" id="A0A9W8ICQ5"/>
<gene>
    <name evidence="2" type="ORF">IWW36_000908</name>
</gene>
<organism evidence="2 3">
    <name type="scientific">Coemansia brasiliensis</name>
    <dbReference type="NCBI Taxonomy" id="2650707"/>
    <lineage>
        <taxon>Eukaryota</taxon>
        <taxon>Fungi</taxon>
        <taxon>Fungi incertae sedis</taxon>
        <taxon>Zoopagomycota</taxon>
        <taxon>Kickxellomycotina</taxon>
        <taxon>Kickxellomycetes</taxon>
        <taxon>Kickxellales</taxon>
        <taxon>Kickxellaceae</taxon>
        <taxon>Coemansia</taxon>
    </lineage>
</organism>
<dbReference type="EMBL" id="JANBUW010000009">
    <property type="protein sequence ID" value="KAJ2851763.1"/>
    <property type="molecule type" value="Genomic_DNA"/>
</dbReference>
<reference evidence="2" key="1">
    <citation type="submission" date="2022-07" db="EMBL/GenBank/DDBJ databases">
        <title>Phylogenomic reconstructions and comparative analyses of Kickxellomycotina fungi.</title>
        <authorList>
            <person name="Reynolds N.K."/>
            <person name="Stajich J.E."/>
            <person name="Barry K."/>
            <person name="Grigoriev I.V."/>
            <person name="Crous P."/>
            <person name="Smith M.E."/>
        </authorList>
    </citation>
    <scope>NUCLEOTIDE SEQUENCE</scope>
    <source>
        <strain evidence="2">NRRL 1566</strain>
    </source>
</reference>
<evidence type="ECO:0000256" key="1">
    <source>
        <dbReference type="SAM" id="Coils"/>
    </source>
</evidence>